<dbReference type="Pfam" id="PF06470">
    <property type="entry name" value="SMC_hinge"/>
    <property type="match status" value="1"/>
</dbReference>
<sequence>MHLKSLTIRGFKSFASATTFDFEPGVTAVVGPNGSGKSNVVDALAWVMGEQGAKTLRGGKMEDVIFAGTSGRAPLGRAQVTLTIDNTDGALPIEYAEVTISRTLFRSGGSEYAINGSPARLFDIQELLSDSGLGREMHVIVGQGQLDRVLHATPEDRRGFIEEAAGILKHRRRKEKTLRKLDATQANLDRLEDLTKEIARQLKPLGKQAATARRARTVQATLRDAKARLLADDLDAVRVEGAAAERARQEAQAALAETQRVSDEGSGALARLEAEAAAQAPAAAAARETWYELSRLDERFRALGGLAQERRRLLGAPEPTSERAEDPEALLRRAEQSAEEAASGRAAVDLAGESLTRATERRTAAEEAQRAEDQRITAVLRAVADRREGLARLAGSVGTARATAEAAEQAMRRAQEQLALAEGRGDEATGALDAARELAGRLEAQLNAPRERVERARLGRADAEEALGSARRRLGPLTEARAALGAKVELLSEDSAPPRDAADYVAPHEEQLLGVLADRLIVAPGNESAVQAALAGAERALVAKDRSVLLAVAAADVATPGAHLRLVAPLSQPPVVVPPEGTRPVLELVEADSDVAPVLRALLADCVLAPDDDAAQVASAVPGIVVVTPEGHRWEGAQLVLGGGAEPAALARRAALAQAREGLSEAVEAEHAARADVEAAEPALLAGSQELDAAQLALREAERESSAATAELRRLEAMAAQAGAETARHTAARERAASDHAAALIELASLADRLEAAQAVPEELEPSTGERDRLAEAAVQARAEEVEARLALRAAEEGVRRHEERERSLRRAAEAERLARAKAAERAARRAAQAARAEEVERLVTVVREELHRRIDAAALAVQEAEEAGRRQAAAVQAARAQAQRLAAQVQELTEASHSAQLDQTQREAREASLVERSLSELGLSPEALLDGYGPSLPVEVFEAETEDKWAALRQEVDDEGRPVSGVPYVRAEQEKRLKRAERDLAELGKVNPLALEEFAALEERHDYLVGQLADLRSSRADLLELVREVDDHVREVFASAFEDTSREFVKVFAKLFPGGEGRLKLTDPGDLLTTGIEVEALPAGKKVKRLSLLSGGERSLIAIALLVAIFTARPSPFYVMDEVEAALDERNLMRLLGVFSDLREHSQLIIITHQKHTMDIADALYGVSMRGDGVTRVISQRIIRDTEPRL</sequence>
<evidence type="ECO:0000259" key="9">
    <source>
        <dbReference type="Pfam" id="PF02463"/>
    </source>
</evidence>
<dbReference type="Proteomes" id="UP000265419">
    <property type="component" value="Unassembled WGS sequence"/>
</dbReference>
<evidence type="ECO:0000256" key="7">
    <source>
        <dbReference type="HAMAP-Rule" id="MF_01894"/>
    </source>
</evidence>
<evidence type="ECO:0000256" key="8">
    <source>
        <dbReference type="SAM" id="MobiDB-lite"/>
    </source>
</evidence>
<proteinExistence type="inferred from homology"/>
<comment type="caution">
    <text evidence="11">The sequence shown here is derived from an EMBL/GenBank/DDBJ whole genome shotgun (WGS) entry which is preliminary data.</text>
</comment>
<dbReference type="FunFam" id="3.40.50.300:FF:000984">
    <property type="entry name" value="Chromosome partition protein Smc"/>
    <property type="match status" value="1"/>
</dbReference>
<dbReference type="InterPro" id="IPR003395">
    <property type="entry name" value="RecF/RecN/SMC_N"/>
</dbReference>
<dbReference type="PIRSF" id="PIRSF005719">
    <property type="entry name" value="SMC"/>
    <property type="match status" value="1"/>
</dbReference>
<dbReference type="EMBL" id="QQXK01000021">
    <property type="protein sequence ID" value="RII41772.1"/>
    <property type="molecule type" value="Genomic_DNA"/>
</dbReference>
<dbReference type="PANTHER" id="PTHR43977">
    <property type="entry name" value="STRUCTURAL MAINTENANCE OF CHROMOSOMES PROTEIN 3"/>
    <property type="match status" value="1"/>
</dbReference>
<evidence type="ECO:0000256" key="4">
    <source>
        <dbReference type="ARBA" id="ARBA00022840"/>
    </source>
</evidence>
<dbReference type="GO" id="GO:0007062">
    <property type="term" value="P:sister chromatid cohesion"/>
    <property type="evidence" value="ECO:0007669"/>
    <property type="project" value="InterPro"/>
</dbReference>
<dbReference type="SUPFAM" id="SSF75553">
    <property type="entry name" value="Smc hinge domain"/>
    <property type="match status" value="1"/>
</dbReference>
<reference evidence="11 12" key="1">
    <citation type="submission" date="2018-07" db="EMBL/GenBank/DDBJ databases">
        <title>Arthrobacter sp. nov., isolated from raw cow's milk with high bacterial count.</title>
        <authorList>
            <person name="Hahne J."/>
            <person name="Isele D."/>
            <person name="Lipski A."/>
        </authorList>
    </citation>
    <scope>NUCLEOTIDE SEQUENCE [LARGE SCALE GENOMIC DNA]</scope>
    <source>
        <strain evidence="11 12">JZ R-35</strain>
    </source>
</reference>
<feature type="domain" description="SMC hinge" evidence="10">
    <location>
        <begin position="511"/>
        <end position="616"/>
    </location>
</feature>
<dbReference type="InterPro" id="IPR024704">
    <property type="entry name" value="SMC"/>
</dbReference>
<feature type="coiled-coil region" evidence="7">
    <location>
        <begin position="684"/>
        <end position="718"/>
    </location>
</feature>
<organism evidence="11 12">
    <name type="scientific">Galactobacter valiniphilus</name>
    <dbReference type="NCBI Taxonomy" id="2676122"/>
    <lineage>
        <taxon>Bacteria</taxon>
        <taxon>Bacillati</taxon>
        <taxon>Actinomycetota</taxon>
        <taxon>Actinomycetes</taxon>
        <taxon>Micrococcales</taxon>
        <taxon>Micrococcaceae</taxon>
        <taxon>Galactobacter</taxon>
    </lineage>
</organism>
<evidence type="ECO:0000259" key="10">
    <source>
        <dbReference type="Pfam" id="PF06470"/>
    </source>
</evidence>
<protein>
    <recommendedName>
        <fullName evidence="7">Chromosome partition protein Smc</fullName>
    </recommendedName>
</protein>
<dbReference type="HAMAP" id="MF_01894">
    <property type="entry name" value="Smc_prok"/>
    <property type="match status" value="1"/>
</dbReference>
<feature type="coiled-coil region" evidence="7">
    <location>
        <begin position="792"/>
        <end position="896"/>
    </location>
</feature>
<dbReference type="Gene3D" id="3.40.50.300">
    <property type="entry name" value="P-loop containing nucleotide triphosphate hydrolases"/>
    <property type="match status" value="2"/>
</dbReference>
<comment type="similarity">
    <text evidence="7">Belongs to the SMC family.</text>
</comment>
<accession>A0A399JCL9</accession>
<evidence type="ECO:0000313" key="12">
    <source>
        <dbReference type="Proteomes" id="UP000265419"/>
    </source>
</evidence>
<dbReference type="InterPro" id="IPR011890">
    <property type="entry name" value="SMC_prok"/>
</dbReference>
<feature type="region of interest" description="Disordered" evidence="8">
    <location>
        <begin position="341"/>
        <end position="370"/>
    </location>
</feature>
<dbReference type="GO" id="GO:0003677">
    <property type="term" value="F:DNA binding"/>
    <property type="evidence" value="ECO:0007669"/>
    <property type="project" value="UniProtKB-UniRule"/>
</dbReference>
<dbReference type="FunFam" id="3.40.50.300:FF:000901">
    <property type="entry name" value="Chromosome partition protein Smc"/>
    <property type="match status" value="1"/>
</dbReference>
<keyword evidence="2 7" id="KW-0963">Cytoplasm</keyword>
<evidence type="ECO:0000256" key="3">
    <source>
        <dbReference type="ARBA" id="ARBA00022741"/>
    </source>
</evidence>
<keyword evidence="5 7" id="KW-0175">Coiled coil</keyword>
<feature type="coiled-coil region" evidence="7">
    <location>
        <begin position="397"/>
        <end position="424"/>
    </location>
</feature>
<keyword evidence="4 7" id="KW-0067">ATP-binding</keyword>
<dbReference type="InterPro" id="IPR027417">
    <property type="entry name" value="P-loop_NTPase"/>
</dbReference>
<comment type="function">
    <text evidence="7">Required for chromosome condensation and partitioning.</text>
</comment>
<evidence type="ECO:0000256" key="6">
    <source>
        <dbReference type="ARBA" id="ARBA00023125"/>
    </source>
</evidence>
<dbReference type="GO" id="GO:0016887">
    <property type="term" value="F:ATP hydrolysis activity"/>
    <property type="evidence" value="ECO:0007669"/>
    <property type="project" value="InterPro"/>
</dbReference>
<feature type="domain" description="RecF/RecN/SMC N-terminal" evidence="9">
    <location>
        <begin position="2"/>
        <end position="1176"/>
    </location>
</feature>
<feature type="compositionally biased region" description="Basic and acidic residues" evidence="8">
    <location>
        <begin position="358"/>
        <end position="370"/>
    </location>
</feature>
<dbReference type="Pfam" id="PF02463">
    <property type="entry name" value="SMC_N"/>
    <property type="match status" value="1"/>
</dbReference>
<dbReference type="GO" id="GO:0030261">
    <property type="term" value="P:chromosome condensation"/>
    <property type="evidence" value="ECO:0007669"/>
    <property type="project" value="InterPro"/>
</dbReference>
<evidence type="ECO:0000313" key="11">
    <source>
        <dbReference type="EMBL" id="RII41772.1"/>
    </source>
</evidence>
<dbReference type="CDD" id="cd03278">
    <property type="entry name" value="ABC_SMC_barmotin"/>
    <property type="match status" value="1"/>
</dbReference>
<evidence type="ECO:0000256" key="1">
    <source>
        <dbReference type="ARBA" id="ARBA00004496"/>
    </source>
</evidence>
<dbReference type="InterPro" id="IPR036277">
    <property type="entry name" value="SMC_hinge_sf"/>
</dbReference>
<evidence type="ECO:0000256" key="5">
    <source>
        <dbReference type="ARBA" id="ARBA00023054"/>
    </source>
</evidence>
<comment type="subunit">
    <text evidence="7">Homodimer.</text>
</comment>
<dbReference type="NCBIfam" id="TIGR02168">
    <property type="entry name" value="SMC_prok_B"/>
    <property type="match status" value="1"/>
</dbReference>
<comment type="domain">
    <text evidence="7">Contains large globular domains required for ATP hydrolysis at each terminus and a third globular domain forming a flexible hinge near the middle of the molecule. These domains are separated by coiled-coil structures.</text>
</comment>
<dbReference type="GO" id="GO:0006260">
    <property type="term" value="P:DNA replication"/>
    <property type="evidence" value="ECO:0007669"/>
    <property type="project" value="UniProtKB-UniRule"/>
</dbReference>
<dbReference type="GO" id="GO:0005694">
    <property type="term" value="C:chromosome"/>
    <property type="evidence" value="ECO:0007669"/>
    <property type="project" value="InterPro"/>
</dbReference>
<keyword evidence="6 7" id="KW-0238">DNA-binding</keyword>
<dbReference type="SUPFAM" id="SSF52540">
    <property type="entry name" value="P-loop containing nucleoside triphosphate hydrolases"/>
    <property type="match status" value="1"/>
</dbReference>
<name>A0A399JCL9_9MICC</name>
<dbReference type="RefSeq" id="WP_119425152.1">
    <property type="nucleotide sequence ID" value="NZ_QQXK01000021.1"/>
</dbReference>
<keyword evidence="12" id="KW-1185">Reference proteome</keyword>
<feature type="binding site" evidence="7">
    <location>
        <begin position="32"/>
        <end position="39"/>
    </location>
    <ligand>
        <name>ATP</name>
        <dbReference type="ChEBI" id="CHEBI:30616"/>
    </ligand>
</feature>
<keyword evidence="3 7" id="KW-0547">Nucleotide-binding</keyword>
<dbReference type="AlphaFoldDB" id="A0A399JCL9"/>
<dbReference type="GO" id="GO:0007059">
    <property type="term" value="P:chromosome segregation"/>
    <property type="evidence" value="ECO:0007669"/>
    <property type="project" value="UniProtKB-UniRule"/>
</dbReference>
<gene>
    <name evidence="7 11" type="primary">smc</name>
    <name evidence="11" type="ORF">DWB68_10835</name>
</gene>
<dbReference type="InterPro" id="IPR010935">
    <property type="entry name" value="SMC_hinge"/>
</dbReference>
<feature type="coiled-coil region" evidence="7">
    <location>
        <begin position="174"/>
        <end position="201"/>
    </location>
</feature>
<evidence type="ECO:0000256" key="2">
    <source>
        <dbReference type="ARBA" id="ARBA00022490"/>
    </source>
</evidence>
<dbReference type="GO" id="GO:0005524">
    <property type="term" value="F:ATP binding"/>
    <property type="evidence" value="ECO:0007669"/>
    <property type="project" value="UniProtKB-UniRule"/>
</dbReference>
<dbReference type="GO" id="GO:0005737">
    <property type="term" value="C:cytoplasm"/>
    <property type="evidence" value="ECO:0007669"/>
    <property type="project" value="UniProtKB-SubCell"/>
</dbReference>
<comment type="subcellular location">
    <subcellularLocation>
        <location evidence="1 7">Cytoplasm</location>
    </subcellularLocation>
</comment>